<dbReference type="PANTHER" id="PTHR33127:SF69">
    <property type="entry name" value="OS09G0340800 PROTEIN"/>
    <property type="match status" value="1"/>
</dbReference>
<dbReference type="Proteomes" id="UP000827721">
    <property type="component" value="Unassembled WGS sequence"/>
</dbReference>
<evidence type="ECO:0000313" key="2">
    <source>
        <dbReference type="EMBL" id="KAH7575523.1"/>
    </source>
</evidence>
<feature type="domain" description="KIB1-4 beta-propeller" evidence="1">
    <location>
        <begin position="154"/>
        <end position="348"/>
    </location>
</feature>
<gene>
    <name evidence="2" type="ORF">JRO89_XS02G0133400</name>
</gene>
<dbReference type="Pfam" id="PF03478">
    <property type="entry name" value="Beta-prop_KIB1-4"/>
    <property type="match status" value="1"/>
</dbReference>
<proteinExistence type="predicted"/>
<name>A0ABQ8IFU6_9ROSI</name>
<sequence>MAPKVKKVEDGTELWPDLPQQLIKMISWQPTLMHNIGDGGVTKSWRSSSRQCNPASKPPKWLELHDDRKDHDTKFKFNITFHLGEHIWYPRRPWPKPWKYYKGFANGSLVAKGTSSRGIVAEGASSPEENYYGISYPNGYESFYSLPPWDPKVPFRHPVVSSCLEKSVMMVLTGVSHPAFAFCRLEGRGRFEKYEWIKHDCTIPDPYCSRSSSEKQNYMGFTNAIGYQGKFFALSLQGTLAVIEAGVDSSDLRITALGPKRVVPCVHSRYFREYLVESNGEILLVFLISRKSANIVDDVEVFKLDMVKLSWVKMERIGDRTLILGTNCCMSVSASKMGCKSDSVYFSNKSVEGWWEYDIQESRISPCPIDKILPPICRALDRTSRRRYKFLENRLPLRVFS</sequence>
<evidence type="ECO:0000313" key="3">
    <source>
        <dbReference type="Proteomes" id="UP000827721"/>
    </source>
</evidence>
<accession>A0ABQ8IFU6</accession>
<reference evidence="2 3" key="1">
    <citation type="submission" date="2021-02" db="EMBL/GenBank/DDBJ databases">
        <title>Plant Genome Project.</title>
        <authorList>
            <person name="Zhang R.-G."/>
        </authorList>
    </citation>
    <scope>NUCLEOTIDE SEQUENCE [LARGE SCALE GENOMIC DNA]</scope>
    <source>
        <tissue evidence="2">Leaves</tissue>
    </source>
</reference>
<organism evidence="2 3">
    <name type="scientific">Xanthoceras sorbifolium</name>
    <dbReference type="NCBI Taxonomy" id="99658"/>
    <lineage>
        <taxon>Eukaryota</taxon>
        <taxon>Viridiplantae</taxon>
        <taxon>Streptophyta</taxon>
        <taxon>Embryophyta</taxon>
        <taxon>Tracheophyta</taxon>
        <taxon>Spermatophyta</taxon>
        <taxon>Magnoliopsida</taxon>
        <taxon>eudicotyledons</taxon>
        <taxon>Gunneridae</taxon>
        <taxon>Pentapetalae</taxon>
        <taxon>rosids</taxon>
        <taxon>malvids</taxon>
        <taxon>Sapindales</taxon>
        <taxon>Sapindaceae</taxon>
        <taxon>Xanthoceroideae</taxon>
        <taxon>Xanthoceras</taxon>
    </lineage>
</organism>
<comment type="caution">
    <text evidence="2">The sequence shown here is derived from an EMBL/GenBank/DDBJ whole genome shotgun (WGS) entry which is preliminary data.</text>
</comment>
<dbReference type="InterPro" id="IPR005174">
    <property type="entry name" value="KIB1-4_b-propeller"/>
</dbReference>
<keyword evidence="3" id="KW-1185">Reference proteome</keyword>
<protein>
    <recommendedName>
        <fullName evidence="1">KIB1-4 beta-propeller domain-containing protein</fullName>
    </recommendedName>
</protein>
<evidence type="ECO:0000259" key="1">
    <source>
        <dbReference type="Pfam" id="PF03478"/>
    </source>
</evidence>
<dbReference type="EMBL" id="JAFEMO010000002">
    <property type="protein sequence ID" value="KAH7575523.1"/>
    <property type="molecule type" value="Genomic_DNA"/>
</dbReference>
<dbReference type="PANTHER" id="PTHR33127">
    <property type="entry name" value="TRANSMEMBRANE PROTEIN"/>
    <property type="match status" value="1"/>
</dbReference>